<reference evidence="4 5" key="1">
    <citation type="submission" date="2018-08" db="EMBL/GenBank/DDBJ databases">
        <title>Aphanomyces genome sequencing and annotation.</title>
        <authorList>
            <person name="Minardi D."/>
            <person name="Oidtmann B."/>
            <person name="Van Der Giezen M."/>
            <person name="Studholme D.J."/>
        </authorList>
    </citation>
    <scope>NUCLEOTIDE SEQUENCE [LARGE SCALE GENOMIC DNA]</scope>
    <source>
        <strain evidence="3 5">D2</strain>
        <strain evidence="2 4">SA</strain>
    </source>
</reference>
<dbReference type="GO" id="GO:0005096">
    <property type="term" value="F:GTPase activator activity"/>
    <property type="evidence" value="ECO:0007669"/>
    <property type="project" value="InterPro"/>
</dbReference>
<dbReference type="Gene3D" id="3.80.10.10">
    <property type="entry name" value="Ribonuclease Inhibitor"/>
    <property type="match status" value="4"/>
</dbReference>
<dbReference type="Proteomes" id="UP000266643">
    <property type="component" value="Unassembled WGS sequence"/>
</dbReference>
<dbReference type="InterPro" id="IPR032675">
    <property type="entry name" value="LRR_dom_sf"/>
</dbReference>
<accession>A0A397D3H5</accession>
<sequence>MELVLSGDREFVDAARATALLASYPHFSSFTRISLRNKSYSLEAAQVFATFLKTIPAGLVVADLADMIAGRPEDEALLVLEHVCQSLSSHAFVEVDLSDNALGEKGVRASFGVLERQVNLERLYLCNNGLSAESAQVIADVLLFRGANVPTKLKTFHFYNNMSGDGGAKALATLFPSTPLLEDLRFSTTRSQREGCRVFAHALSTLSNLKFVDLSDNTFGAEGAMVLAVALAKQSRLEVLNLRDASIGDEGLIAIANALVAQRVTSLRVLDVSGNDLTEESMTALAKLLKTLPLLEELRVEENEIGSGGASILAAVLQKKSVTPLLRVFQSNSNELSSTGGYRLAVALAKKPQLASVELDGNMFSDDAVAKITAALPSNVLGSLEDNMEDDDEDDFSDEIDDWSDDDEVKAEDNDVDELAASLSQVYRLMYTCVLDVLRFDPVREVVDAARAKELLAPFQGRSTFHTISLRGKSYTQAGAAVVADFLRTLRGIKVADLADIIAGRPEDEALVVLTTISKALVGHVLDEIDLSDNALGEKGVRACFAVLIPQPMLKRLSFCNNGISAAASAVIAKEVVLQQDGVAKSLETFHFFNNMSGHEGCLAVASMLSGCPNLTSFRFASARAGAAASLQLAQSIGQHVRHLTSLDLSDCSFDDQGAVALAAAIAKQTRLKVLKLRDASLGPEGAKLVVAALATAGIQLESLDLSGNELEDQGIANLIGGGSCGRLLDSQVGLKVLRLDENEVTSKGLAVLADSLHGELSWASALEELSLYGNEITASGAMSIVKAVSNKAFLKLVQLDSNMISSVGLVKLRAALVTAGKAHVLGSMEDNDEDAESDDGSDGDDDDEAE</sequence>
<gene>
    <name evidence="3" type="ORF">DYB30_002655</name>
    <name evidence="2" type="ORF">DYB38_001432</name>
</gene>
<dbReference type="SMART" id="SM00368">
    <property type="entry name" value="LRR_RI"/>
    <property type="match status" value="14"/>
</dbReference>
<feature type="compositionally biased region" description="Acidic residues" evidence="1">
    <location>
        <begin position="386"/>
        <end position="403"/>
    </location>
</feature>
<dbReference type="AlphaFoldDB" id="A0A397D3H5"/>
<dbReference type="InterPro" id="IPR045203">
    <property type="entry name" value="RanGAP1/2"/>
</dbReference>
<dbReference type="VEuPathDB" id="FungiDB:H257_13579"/>
<evidence type="ECO:0000313" key="2">
    <source>
        <dbReference type="EMBL" id="RHY39288.1"/>
    </source>
</evidence>
<organism evidence="3 5">
    <name type="scientific">Aphanomyces astaci</name>
    <name type="common">Crayfish plague agent</name>
    <dbReference type="NCBI Taxonomy" id="112090"/>
    <lineage>
        <taxon>Eukaryota</taxon>
        <taxon>Sar</taxon>
        <taxon>Stramenopiles</taxon>
        <taxon>Oomycota</taxon>
        <taxon>Saprolegniomycetes</taxon>
        <taxon>Saprolegniales</taxon>
        <taxon>Verrucalvaceae</taxon>
        <taxon>Aphanomyces</taxon>
    </lineage>
</organism>
<comment type="caution">
    <text evidence="3">The sequence shown here is derived from an EMBL/GenBank/DDBJ whole genome shotgun (WGS) entry which is preliminary data.</text>
</comment>
<dbReference type="SUPFAM" id="SSF52047">
    <property type="entry name" value="RNI-like"/>
    <property type="match status" value="2"/>
</dbReference>
<dbReference type="PANTHER" id="PTHR46761:SF2">
    <property type="entry name" value="RAN GTPASE-ACTIVATING PROTEIN 1"/>
    <property type="match status" value="1"/>
</dbReference>
<evidence type="ECO:0000313" key="3">
    <source>
        <dbReference type="EMBL" id="RHY54805.1"/>
    </source>
</evidence>
<feature type="region of interest" description="Disordered" evidence="1">
    <location>
        <begin position="828"/>
        <end position="851"/>
    </location>
</feature>
<evidence type="ECO:0000313" key="5">
    <source>
        <dbReference type="Proteomes" id="UP000266643"/>
    </source>
</evidence>
<proteinExistence type="predicted"/>
<dbReference type="EMBL" id="QUTC01011116">
    <property type="protein sequence ID" value="RHY39288.1"/>
    <property type="molecule type" value="Genomic_DNA"/>
</dbReference>
<evidence type="ECO:0008006" key="6">
    <source>
        <dbReference type="Google" id="ProtNLM"/>
    </source>
</evidence>
<dbReference type="InterPro" id="IPR006553">
    <property type="entry name" value="Leu-rich_rpt_Cys-con_subtyp"/>
</dbReference>
<protein>
    <recommendedName>
        <fullName evidence="6">Ran-GTPase activating protein 1 C-terminal domain-containing protein</fullName>
    </recommendedName>
</protein>
<dbReference type="InterPro" id="IPR001611">
    <property type="entry name" value="Leu-rich_rpt"/>
</dbReference>
<evidence type="ECO:0000313" key="4">
    <source>
        <dbReference type="Proteomes" id="UP000265716"/>
    </source>
</evidence>
<dbReference type="EMBL" id="QUTD01006533">
    <property type="protein sequence ID" value="RHY54805.1"/>
    <property type="molecule type" value="Genomic_DNA"/>
</dbReference>
<name>A0A397D3H5_APHAT</name>
<evidence type="ECO:0000256" key="1">
    <source>
        <dbReference type="SAM" id="MobiDB-lite"/>
    </source>
</evidence>
<dbReference type="Proteomes" id="UP000265716">
    <property type="component" value="Unassembled WGS sequence"/>
</dbReference>
<feature type="compositionally biased region" description="Acidic residues" evidence="1">
    <location>
        <begin position="830"/>
        <end position="851"/>
    </location>
</feature>
<dbReference type="PANTHER" id="PTHR46761">
    <property type="entry name" value="RAN GTPASE-ACTIVATING PROTEIN 1"/>
    <property type="match status" value="1"/>
</dbReference>
<dbReference type="SMART" id="SM00367">
    <property type="entry name" value="LRR_CC"/>
    <property type="match status" value="5"/>
</dbReference>
<feature type="region of interest" description="Disordered" evidence="1">
    <location>
        <begin position="383"/>
        <end position="403"/>
    </location>
</feature>
<dbReference type="Pfam" id="PF13516">
    <property type="entry name" value="LRR_6"/>
    <property type="match status" value="6"/>
</dbReference>